<reference evidence="2 3" key="1">
    <citation type="submission" date="2018-01" db="EMBL/GenBank/DDBJ databases">
        <title>Whole genome sequencing of Histamine producing bacteria.</title>
        <authorList>
            <person name="Butler K."/>
        </authorList>
    </citation>
    <scope>NUCLEOTIDE SEQUENCE [LARGE SCALE GENOMIC DNA]</scope>
    <source>
        <strain evidence="2 3">DSM 24669</strain>
    </source>
</reference>
<feature type="transmembrane region" description="Helical" evidence="1">
    <location>
        <begin position="15"/>
        <end position="37"/>
    </location>
</feature>
<keyword evidence="1" id="KW-0812">Transmembrane</keyword>
<accession>A0A0J8VCQ0</accession>
<gene>
    <name evidence="2" type="ORF">C9I94_15865</name>
</gene>
<organism evidence="2 3">
    <name type="scientific">Photobacterium swingsii</name>
    <dbReference type="NCBI Taxonomy" id="680026"/>
    <lineage>
        <taxon>Bacteria</taxon>
        <taxon>Pseudomonadati</taxon>
        <taxon>Pseudomonadota</taxon>
        <taxon>Gammaproteobacteria</taxon>
        <taxon>Vibrionales</taxon>
        <taxon>Vibrionaceae</taxon>
        <taxon>Photobacterium</taxon>
    </lineage>
</organism>
<proteinExistence type="predicted"/>
<evidence type="ECO:0000256" key="1">
    <source>
        <dbReference type="SAM" id="Phobius"/>
    </source>
</evidence>
<keyword evidence="1" id="KW-1133">Transmembrane helix</keyword>
<evidence type="ECO:0000313" key="3">
    <source>
        <dbReference type="Proteomes" id="UP000240481"/>
    </source>
</evidence>
<dbReference type="Proteomes" id="UP000240481">
    <property type="component" value="Unassembled WGS sequence"/>
</dbReference>
<dbReference type="AlphaFoldDB" id="A0A0J8VCQ0"/>
<dbReference type="EMBL" id="PYLZ01000008">
    <property type="protein sequence ID" value="PSW23593.1"/>
    <property type="molecule type" value="Genomic_DNA"/>
</dbReference>
<keyword evidence="1" id="KW-0472">Membrane</keyword>
<comment type="caution">
    <text evidence="2">The sequence shown here is derived from an EMBL/GenBank/DDBJ whole genome shotgun (WGS) entry which is preliminary data.</text>
</comment>
<protein>
    <submittedName>
        <fullName evidence="2">Uncharacterized protein</fullName>
    </submittedName>
</protein>
<sequence>MLRCMLLHLQYDAASYLFIEIYLFIPQEKVIVFAMWARDHRIKSFNRYQYGLYKEGYHGYSSLIIWWVPKK</sequence>
<name>A0A0J8VCQ0_9GAMM</name>
<keyword evidence="3" id="KW-1185">Reference proteome</keyword>
<evidence type="ECO:0000313" key="2">
    <source>
        <dbReference type="EMBL" id="PSW23593.1"/>
    </source>
</evidence>